<dbReference type="STRING" id="3880.A0A072UAI3"/>
<dbReference type="OrthoDB" id="603213at2759"/>
<reference evidence="3 5" key="1">
    <citation type="journal article" date="2011" name="Nature">
        <title>The Medicago genome provides insight into the evolution of rhizobial symbioses.</title>
        <authorList>
            <person name="Young N.D."/>
            <person name="Debelle F."/>
            <person name="Oldroyd G.E."/>
            <person name="Geurts R."/>
            <person name="Cannon S.B."/>
            <person name="Udvardi M.K."/>
            <person name="Benedito V.A."/>
            <person name="Mayer K.F."/>
            <person name="Gouzy J."/>
            <person name="Schoof H."/>
            <person name="Van de Peer Y."/>
            <person name="Proost S."/>
            <person name="Cook D.R."/>
            <person name="Meyers B.C."/>
            <person name="Spannagl M."/>
            <person name="Cheung F."/>
            <person name="De Mita S."/>
            <person name="Krishnakumar V."/>
            <person name="Gundlach H."/>
            <person name="Zhou S."/>
            <person name="Mudge J."/>
            <person name="Bharti A.K."/>
            <person name="Murray J.D."/>
            <person name="Naoumkina M.A."/>
            <person name="Rosen B."/>
            <person name="Silverstein K.A."/>
            <person name="Tang H."/>
            <person name="Rombauts S."/>
            <person name="Zhao P.X."/>
            <person name="Zhou P."/>
            <person name="Barbe V."/>
            <person name="Bardou P."/>
            <person name="Bechner M."/>
            <person name="Bellec A."/>
            <person name="Berger A."/>
            <person name="Berges H."/>
            <person name="Bidwell S."/>
            <person name="Bisseling T."/>
            <person name="Choisne N."/>
            <person name="Couloux A."/>
            <person name="Denny R."/>
            <person name="Deshpande S."/>
            <person name="Dai X."/>
            <person name="Doyle J.J."/>
            <person name="Dudez A.M."/>
            <person name="Farmer A.D."/>
            <person name="Fouteau S."/>
            <person name="Franken C."/>
            <person name="Gibelin C."/>
            <person name="Gish J."/>
            <person name="Goldstein S."/>
            <person name="Gonzalez A.J."/>
            <person name="Green P.J."/>
            <person name="Hallab A."/>
            <person name="Hartog M."/>
            <person name="Hua A."/>
            <person name="Humphray S.J."/>
            <person name="Jeong D.H."/>
            <person name="Jing Y."/>
            <person name="Jocker A."/>
            <person name="Kenton S.M."/>
            <person name="Kim D.J."/>
            <person name="Klee K."/>
            <person name="Lai H."/>
            <person name="Lang C."/>
            <person name="Lin S."/>
            <person name="Macmil S.L."/>
            <person name="Magdelenat G."/>
            <person name="Matthews L."/>
            <person name="McCorrison J."/>
            <person name="Monaghan E.L."/>
            <person name="Mun J.H."/>
            <person name="Najar F.Z."/>
            <person name="Nicholson C."/>
            <person name="Noirot C."/>
            <person name="O'Bleness M."/>
            <person name="Paule C.R."/>
            <person name="Poulain J."/>
            <person name="Prion F."/>
            <person name="Qin B."/>
            <person name="Qu C."/>
            <person name="Retzel E.F."/>
            <person name="Riddle C."/>
            <person name="Sallet E."/>
            <person name="Samain S."/>
            <person name="Samson N."/>
            <person name="Sanders I."/>
            <person name="Saurat O."/>
            <person name="Scarpelli C."/>
            <person name="Schiex T."/>
            <person name="Segurens B."/>
            <person name="Severin A.J."/>
            <person name="Sherrier D.J."/>
            <person name="Shi R."/>
            <person name="Sims S."/>
            <person name="Singer S.R."/>
            <person name="Sinharoy S."/>
            <person name="Sterck L."/>
            <person name="Viollet A."/>
            <person name="Wang B.B."/>
            <person name="Wang K."/>
            <person name="Wang M."/>
            <person name="Wang X."/>
            <person name="Warfsmann J."/>
            <person name="Weissenbach J."/>
            <person name="White D.D."/>
            <person name="White J.D."/>
            <person name="Wiley G.B."/>
            <person name="Wincker P."/>
            <person name="Xing Y."/>
            <person name="Yang L."/>
            <person name="Yao Z."/>
            <person name="Ying F."/>
            <person name="Zhai J."/>
            <person name="Zhou L."/>
            <person name="Zuber A."/>
            <person name="Denarie J."/>
            <person name="Dixon R.A."/>
            <person name="May G.D."/>
            <person name="Schwartz D.C."/>
            <person name="Rogers J."/>
            <person name="Quetier F."/>
            <person name="Town C.D."/>
            <person name="Roe B.A."/>
        </authorList>
    </citation>
    <scope>NUCLEOTIDE SEQUENCE [LARGE SCALE GENOMIC DNA]</scope>
    <source>
        <strain evidence="3">A17</strain>
        <strain evidence="4 5">cv. Jemalong A17</strain>
    </source>
</reference>
<feature type="chain" id="PRO_5014499459" evidence="2">
    <location>
        <begin position="24"/>
        <end position="128"/>
    </location>
</feature>
<dbReference type="EMBL" id="CM001222">
    <property type="protein sequence ID" value="KEH26103.1"/>
    <property type="molecule type" value="Genomic_DNA"/>
</dbReference>
<dbReference type="GO" id="GO:0001709">
    <property type="term" value="P:cell fate determination"/>
    <property type="evidence" value="ECO:0000318"/>
    <property type="project" value="GO_Central"/>
</dbReference>
<keyword evidence="5" id="KW-1185">Reference proteome</keyword>
<evidence type="ECO:0000256" key="1">
    <source>
        <dbReference type="ARBA" id="ARBA00022729"/>
    </source>
</evidence>
<evidence type="ECO:0000313" key="4">
    <source>
        <dbReference type="EnsemblPlants" id="KEH26103"/>
    </source>
</evidence>
<dbReference type="Proteomes" id="UP000002051">
    <property type="component" value="Chromosome 6"/>
</dbReference>
<protein>
    <submittedName>
        <fullName evidence="3">Beta-1,3-N-acetylglucosaminyltransferase family protein</fullName>
    </submittedName>
</protein>
<evidence type="ECO:0000313" key="5">
    <source>
        <dbReference type="Proteomes" id="UP000002051"/>
    </source>
</evidence>
<keyword evidence="1 2" id="KW-0732">Signal</keyword>
<dbReference type="HOGENOM" id="CLU_102808_2_0_1"/>
<sequence length="128" mass="13567">MESTSKCFISIIILTLAITGSYAACPLKSLFIIVAKTGGVVGGKPVWKVTVINKCFCPQSQIMINCKGFQSSMPIDPTVLKKQGDNCLLFNGHALSGGDGNQFAYAWDSAFNFYAVSSVTGTPCKGSL</sequence>
<dbReference type="PANTHER" id="PTHR33184">
    <property type="entry name" value="PROTEIN TAPETUM DETERMINANT 1-LIKE-RELATED"/>
    <property type="match status" value="1"/>
</dbReference>
<gene>
    <name evidence="4" type="primary">25497058</name>
    <name evidence="3" type="ordered locus">MTR_6g445140</name>
</gene>
<dbReference type="KEGG" id="mtr:25497058"/>
<name>A0A072UAI3_MEDTR</name>
<proteinExistence type="predicted"/>
<dbReference type="EnsemblPlants" id="KEH26103">
    <property type="protein sequence ID" value="KEH26103"/>
    <property type="gene ID" value="MTR_6g445140"/>
</dbReference>
<organism evidence="3 5">
    <name type="scientific">Medicago truncatula</name>
    <name type="common">Barrel medic</name>
    <name type="synonym">Medicago tribuloides</name>
    <dbReference type="NCBI Taxonomy" id="3880"/>
    <lineage>
        <taxon>Eukaryota</taxon>
        <taxon>Viridiplantae</taxon>
        <taxon>Streptophyta</taxon>
        <taxon>Embryophyta</taxon>
        <taxon>Tracheophyta</taxon>
        <taxon>Spermatophyta</taxon>
        <taxon>Magnoliopsida</taxon>
        <taxon>eudicotyledons</taxon>
        <taxon>Gunneridae</taxon>
        <taxon>Pentapetalae</taxon>
        <taxon>rosids</taxon>
        <taxon>fabids</taxon>
        <taxon>Fabales</taxon>
        <taxon>Fabaceae</taxon>
        <taxon>Papilionoideae</taxon>
        <taxon>50 kb inversion clade</taxon>
        <taxon>NPAAA clade</taxon>
        <taxon>Hologalegina</taxon>
        <taxon>IRL clade</taxon>
        <taxon>Trifolieae</taxon>
        <taxon>Medicago</taxon>
    </lineage>
</organism>
<reference evidence="3 5" key="2">
    <citation type="journal article" date="2014" name="BMC Genomics">
        <title>An improved genome release (version Mt4.0) for the model legume Medicago truncatula.</title>
        <authorList>
            <person name="Tang H."/>
            <person name="Krishnakumar V."/>
            <person name="Bidwell S."/>
            <person name="Rosen B."/>
            <person name="Chan A."/>
            <person name="Zhou S."/>
            <person name="Gentzbittel L."/>
            <person name="Childs K.L."/>
            <person name="Yandell M."/>
            <person name="Gundlach H."/>
            <person name="Mayer K.F."/>
            <person name="Schwartz D.C."/>
            <person name="Town C.D."/>
        </authorList>
    </citation>
    <scope>GENOME REANNOTATION</scope>
    <source>
        <strain evidence="3">A17</strain>
        <strain evidence="4 5">cv. Jemalong A17</strain>
    </source>
</reference>
<dbReference type="InterPro" id="IPR040361">
    <property type="entry name" value="TPD1"/>
</dbReference>
<evidence type="ECO:0000256" key="2">
    <source>
        <dbReference type="SAM" id="SignalP"/>
    </source>
</evidence>
<dbReference type="Pfam" id="PF24068">
    <property type="entry name" value="TPD1_C"/>
    <property type="match status" value="1"/>
</dbReference>
<dbReference type="AlphaFoldDB" id="A0A072UAI3"/>
<dbReference type="PANTHER" id="PTHR33184:SF11">
    <property type="entry name" value="BETA-1,3-N-ACETYLGLUCOSAMINYLTRANSFERASE FAMILY PROTEIN"/>
    <property type="match status" value="1"/>
</dbReference>
<reference evidence="4" key="3">
    <citation type="submission" date="2015-04" db="UniProtKB">
        <authorList>
            <consortium name="EnsemblPlants"/>
        </authorList>
    </citation>
    <scope>IDENTIFICATION</scope>
    <source>
        <strain evidence="4">cv. Jemalong A17</strain>
    </source>
</reference>
<evidence type="ECO:0000313" key="3">
    <source>
        <dbReference type="EMBL" id="KEH26103.1"/>
    </source>
</evidence>
<feature type="signal peptide" evidence="2">
    <location>
        <begin position="1"/>
        <end position="23"/>
    </location>
</feature>
<accession>A0A072UAI3</accession>